<proteinExistence type="predicted"/>
<protein>
    <submittedName>
        <fullName evidence="2">Uncharacterized protein</fullName>
    </submittedName>
</protein>
<gene>
    <name evidence="2" type="ORF">OGATHE_006060</name>
</gene>
<keyword evidence="1" id="KW-0812">Transmembrane</keyword>
<keyword evidence="1" id="KW-0472">Membrane</keyword>
<dbReference type="Proteomes" id="UP000788993">
    <property type="component" value="Unassembled WGS sequence"/>
</dbReference>
<organism evidence="2 3">
    <name type="scientific">Ogataea polymorpha</name>
    <dbReference type="NCBI Taxonomy" id="460523"/>
    <lineage>
        <taxon>Eukaryota</taxon>
        <taxon>Fungi</taxon>
        <taxon>Dikarya</taxon>
        <taxon>Ascomycota</taxon>
        <taxon>Saccharomycotina</taxon>
        <taxon>Pichiomycetes</taxon>
        <taxon>Pichiales</taxon>
        <taxon>Pichiaceae</taxon>
        <taxon>Ogataea</taxon>
    </lineage>
</organism>
<reference evidence="2" key="1">
    <citation type="journal article" date="2021" name="Open Biol.">
        <title>Shared evolutionary footprints suggest mitochondrial oxidative damage underlies multiple complex I losses in fungi.</title>
        <authorList>
            <person name="Schikora-Tamarit M.A."/>
            <person name="Marcet-Houben M."/>
            <person name="Nosek J."/>
            <person name="Gabaldon T."/>
        </authorList>
    </citation>
    <scope>NUCLEOTIDE SEQUENCE</scope>
    <source>
        <strain evidence="2">NCAIM Y.01608</strain>
    </source>
</reference>
<dbReference type="EMBL" id="JAEUBD010001540">
    <property type="protein sequence ID" value="KAH3659177.1"/>
    <property type="molecule type" value="Genomic_DNA"/>
</dbReference>
<comment type="caution">
    <text evidence="2">The sequence shown here is derived from an EMBL/GenBank/DDBJ whole genome shotgun (WGS) entry which is preliminary data.</text>
</comment>
<accession>A0A9P8NT69</accession>
<feature type="transmembrane region" description="Helical" evidence="1">
    <location>
        <begin position="66"/>
        <end position="82"/>
    </location>
</feature>
<evidence type="ECO:0000256" key="1">
    <source>
        <dbReference type="SAM" id="Phobius"/>
    </source>
</evidence>
<dbReference type="AlphaFoldDB" id="A0A9P8NT69"/>
<keyword evidence="3" id="KW-1185">Reference proteome</keyword>
<name>A0A9P8NT69_9ASCO</name>
<keyword evidence="1" id="KW-1133">Transmembrane helix</keyword>
<reference evidence="2" key="2">
    <citation type="submission" date="2021-01" db="EMBL/GenBank/DDBJ databases">
        <authorList>
            <person name="Schikora-Tamarit M.A."/>
        </authorList>
    </citation>
    <scope>NUCLEOTIDE SEQUENCE</scope>
    <source>
        <strain evidence="2">NCAIM Y.01608</strain>
    </source>
</reference>
<evidence type="ECO:0000313" key="3">
    <source>
        <dbReference type="Proteomes" id="UP000788993"/>
    </source>
</evidence>
<evidence type="ECO:0000313" key="2">
    <source>
        <dbReference type="EMBL" id="KAH3659177.1"/>
    </source>
</evidence>
<sequence length="103" mass="11128">MEVVVAWGLALVRSSSFRFVNFCVTSLRISSSCSKWCSCGSGNSSPASFNASDSFDVVGFPGSVDAFSLFLFIFGASLLLVLSSEGRKDMLTPLGWNCNCNWF</sequence>